<proteinExistence type="predicted"/>
<dbReference type="EMBL" id="AMGY01000006">
    <property type="protein sequence ID" value="EXJ80819.1"/>
    <property type="molecule type" value="Genomic_DNA"/>
</dbReference>
<evidence type="ECO:0000256" key="5">
    <source>
        <dbReference type="ARBA" id="ARBA00023163"/>
    </source>
</evidence>
<accession>W9YEU3</accession>
<protein>
    <recommendedName>
        <fullName evidence="9">Transcription factor domain-containing protein</fullName>
    </recommendedName>
</protein>
<keyword evidence="2" id="KW-0862">Zinc</keyword>
<dbReference type="GO" id="GO:0003677">
    <property type="term" value="F:DNA binding"/>
    <property type="evidence" value="ECO:0007669"/>
    <property type="project" value="UniProtKB-KW"/>
</dbReference>
<dbReference type="RefSeq" id="XP_007735407.1">
    <property type="nucleotide sequence ID" value="XM_007737217.1"/>
</dbReference>
<dbReference type="Proteomes" id="UP000019478">
    <property type="component" value="Unassembled WGS sequence"/>
</dbReference>
<sequence>MSPTALWRPTLSPNHEKAIKWYNRAIAGLRQHIEQRGIDPGLALLSCTLFISVEMQQRNVGNALNLIEIGYKLMGQSLSVSSTVQLSPNSAALDEVVTPFFSRHVVLMATLGNPRPPNWSCHVEENMLKSSVLASFSVLDEPKRHLYSIIYQAYEIIRVEQLEPTEERIIKMQCLRQKLLLEDLRQWETSFVNTWSHETRREIVWAVSNLLMYWGVCYIWLSTCTTRLQSAFDEYSERFATILDHAENVLKYSIESTAGQPIFTSEAGPIPPLYFCAIKCRDPLLRRRALVLMRRAPRRESVWAYVPTEKVIEKVIGLEEGDYDATHIEMTGPPLLPPEENRIHHIAVVRKGAVGDTRRLALQLSKYIVGPPDNSRRMVHENVWLEEMTDHQYSP</sequence>
<dbReference type="GO" id="GO:0046872">
    <property type="term" value="F:metal ion binding"/>
    <property type="evidence" value="ECO:0007669"/>
    <property type="project" value="UniProtKB-KW"/>
</dbReference>
<dbReference type="PANTHER" id="PTHR36206">
    <property type="entry name" value="ASPERCRYPTIN BIOSYNTHESIS CLUSTER-SPECIFIC TRANSCRIPTION REGULATOR ATNN-RELATED"/>
    <property type="match status" value="1"/>
</dbReference>
<dbReference type="InterPro" id="IPR052360">
    <property type="entry name" value="Transcr_Regulatory_Proteins"/>
</dbReference>
<evidence type="ECO:0000313" key="8">
    <source>
        <dbReference type="Proteomes" id="UP000019478"/>
    </source>
</evidence>
<dbReference type="STRING" id="1182542.W9YEU3"/>
<dbReference type="eggNOG" id="ENOG502SQ3E">
    <property type="taxonomic scope" value="Eukaryota"/>
</dbReference>
<dbReference type="AlphaFoldDB" id="W9YEU3"/>
<organism evidence="7 8">
    <name type="scientific">Capronia epimyces CBS 606.96</name>
    <dbReference type="NCBI Taxonomy" id="1182542"/>
    <lineage>
        <taxon>Eukaryota</taxon>
        <taxon>Fungi</taxon>
        <taxon>Dikarya</taxon>
        <taxon>Ascomycota</taxon>
        <taxon>Pezizomycotina</taxon>
        <taxon>Eurotiomycetes</taxon>
        <taxon>Chaetothyriomycetidae</taxon>
        <taxon>Chaetothyriales</taxon>
        <taxon>Herpotrichiellaceae</taxon>
        <taxon>Capronia</taxon>
    </lineage>
</organism>
<evidence type="ECO:0000256" key="2">
    <source>
        <dbReference type="ARBA" id="ARBA00022833"/>
    </source>
</evidence>
<keyword evidence="4" id="KW-0238">DNA-binding</keyword>
<dbReference type="GeneID" id="19171207"/>
<keyword evidence="1" id="KW-0479">Metal-binding</keyword>
<gene>
    <name evidence="7" type="ORF">A1O3_07103</name>
</gene>
<evidence type="ECO:0000256" key="6">
    <source>
        <dbReference type="ARBA" id="ARBA00023242"/>
    </source>
</evidence>
<reference evidence="7 8" key="1">
    <citation type="submission" date="2013-03" db="EMBL/GenBank/DDBJ databases">
        <title>The Genome Sequence of Capronia epimyces CBS 606.96.</title>
        <authorList>
            <consortium name="The Broad Institute Genomics Platform"/>
            <person name="Cuomo C."/>
            <person name="de Hoog S."/>
            <person name="Gorbushina A."/>
            <person name="Walker B."/>
            <person name="Young S.K."/>
            <person name="Zeng Q."/>
            <person name="Gargeya S."/>
            <person name="Fitzgerald M."/>
            <person name="Haas B."/>
            <person name="Abouelleil A."/>
            <person name="Allen A.W."/>
            <person name="Alvarado L."/>
            <person name="Arachchi H.M."/>
            <person name="Berlin A.M."/>
            <person name="Chapman S.B."/>
            <person name="Gainer-Dewar J."/>
            <person name="Goldberg J."/>
            <person name="Griggs A."/>
            <person name="Gujja S."/>
            <person name="Hansen M."/>
            <person name="Howarth C."/>
            <person name="Imamovic A."/>
            <person name="Ireland A."/>
            <person name="Larimer J."/>
            <person name="McCowan C."/>
            <person name="Murphy C."/>
            <person name="Pearson M."/>
            <person name="Poon T.W."/>
            <person name="Priest M."/>
            <person name="Roberts A."/>
            <person name="Saif S."/>
            <person name="Shea T."/>
            <person name="Sisk P."/>
            <person name="Sykes S."/>
            <person name="Wortman J."/>
            <person name="Nusbaum C."/>
            <person name="Birren B."/>
        </authorList>
    </citation>
    <scope>NUCLEOTIDE SEQUENCE [LARGE SCALE GENOMIC DNA]</scope>
    <source>
        <strain evidence="7 8">CBS 606.96</strain>
    </source>
</reference>
<dbReference type="OrthoDB" id="3145928at2759"/>
<keyword evidence="6" id="KW-0539">Nucleus</keyword>
<keyword evidence="8" id="KW-1185">Reference proteome</keyword>
<dbReference type="HOGENOM" id="CLU_011409_12_1_1"/>
<evidence type="ECO:0008006" key="9">
    <source>
        <dbReference type="Google" id="ProtNLM"/>
    </source>
</evidence>
<comment type="caution">
    <text evidence="7">The sequence shown here is derived from an EMBL/GenBank/DDBJ whole genome shotgun (WGS) entry which is preliminary data.</text>
</comment>
<evidence type="ECO:0000256" key="1">
    <source>
        <dbReference type="ARBA" id="ARBA00022723"/>
    </source>
</evidence>
<evidence type="ECO:0000256" key="4">
    <source>
        <dbReference type="ARBA" id="ARBA00023125"/>
    </source>
</evidence>
<keyword evidence="5" id="KW-0804">Transcription</keyword>
<keyword evidence="3" id="KW-0805">Transcription regulation</keyword>
<evidence type="ECO:0000256" key="3">
    <source>
        <dbReference type="ARBA" id="ARBA00023015"/>
    </source>
</evidence>
<evidence type="ECO:0000313" key="7">
    <source>
        <dbReference type="EMBL" id="EXJ80819.1"/>
    </source>
</evidence>
<dbReference type="PANTHER" id="PTHR36206:SF16">
    <property type="entry name" value="TRANSCRIPTION FACTOR DOMAIN-CONTAINING PROTEIN-RELATED"/>
    <property type="match status" value="1"/>
</dbReference>
<name>W9YEU3_9EURO</name>